<gene>
    <name evidence="4" type="ORF">N0392_07405</name>
    <name evidence="3" type="ORF">PN925_003973</name>
</gene>
<dbReference type="Gene3D" id="1.10.260.40">
    <property type="entry name" value="lambda repressor-like DNA-binding domains"/>
    <property type="match status" value="1"/>
</dbReference>
<dbReference type="CDD" id="cd00093">
    <property type="entry name" value="HTH_XRE"/>
    <property type="match status" value="1"/>
</dbReference>
<accession>A0A9Q4GQL0</accession>
<dbReference type="SUPFAM" id="SSF47413">
    <property type="entry name" value="lambda repressor-like DNA-binding domains"/>
    <property type="match status" value="1"/>
</dbReference>
<name>A0A9Q4GQL0_MORMO</name>
<proteinExistence type="predicted"/>
<evidence type="ECO:0000313" key="4">
    <source>
        <dbReference type="EMBL" id="MCY0789509.1"/>
    </source>
</evidence>
<dbReference type="InterPro" id="IPR001387">
    <property type="entry name" value="Cro/C1-type_HTH"/>
</dbReference>
<reference evidence="3" key="2">
    <citation type="submission" date="2024-02" db="EMBL/GenBank/DDBJ databases">
        <authorList>
            <consortium name="Clinical and Environmental Microbiology Branch: Whole genome sequencing antimicrobial resistance pathogens in the healthcare setting"/>
        </authorList>
    </citation>
    <scope>NUCLEOTIDE SEQUENCE</scope>
    <source>
        <strain evidence="3">2023KU-00017</strain>
    </source>
</reference>
<protein>
    <submittedName>
        <fullName evidence="4">Helix-turn-helix transcriptional regulator</fullName>
    </submittedName>
</protein>
<dbReference type="PANTHER" id="PTHR46558">
    <property type="entry name" value="TRACRIPTIONAL REGULATORY PROTEIN-RELATED-RELATED"/>
    <property type="match status" value="1"/>
</dbReference>
<dbReference type="AlphaFoldDB" id="A0A9Q4GQL0"/>
<dbReference type="SMART" id="SM00530">
    <property type="entry name" value="HTH_XRE"/>
    <property type="match status" value="1"/>
</dbReference>
<sequence length="95" mass="10970">MKTKSDKESVLLCRTIGFAIKERRKELGYSGTDMANLLKVSQQQYSRYERGQSQVSATMLFKIASILQYPICLFFSNYICSHVEFIEDTDKLSIK</sequence>
<dbReference type="EMBL" id="ABKJEP030000105">
    <property type="protein sequence ID" value="EMO9458548.1"/>
    <property type="molecule type" value="Genomic_DNA"/>
</dbReference>
<dbReference type="EMBL" id="JAPNMI010000003">
    <property type="protein sequence ID" value="MCY0789509.1"/>
    <property type="molecule type" value="Genomic_DNA"/>
</dbReference>
<evidence type="ECO:0000256" key="1">
    <source>
        <dbReference type="ARBA" id="ARBA00023125"/>
    </source>
</evidence>
<evidence type="ECO:0000313" key="3">
    <source>
        <dbReference type="EMBL" id="EMO9458548.1"/>
    </source>
</evidence>
<dbReference type="GO" id="GO:0003677">
    <property type="term" value="F:DNA binding"/>
    <property type="evidence" value="ECO:0007669"/>
    <property type="project" value="UniProtKB-KW"/>
</dbReference>
<dbReference type="InterPro" id="IPR010982">
    <property type="entry name" value="Lambda_DNA-bd_dom_sf"/>
</dbReference>
<reference evidence="4" key="1">
    <citation type="submission" date="2022-08" db="EMBL/GenBank/DDBJ databases">
        <authorList>
            <person name="Dale J.L."/>
        </authorList>
    </citation>
    <scope>NUCLEOTIDE SEQUENCE</scope>
    <source>
        <strain evidence="4">2022EL-00758</strain>
    </source>
</reference>
<evidence type="ECO:0000313" key="5">
    <source>
        <dbReference type="Proteomes" id="UP001076655"/>
    </source>
</evidence>
<dbReference type="PROSITE" id="PS50943">
    <property type="entry name" value="HTH_CROC1"/>
    <property type="match status" value="1"/>
</dbReference>
<comment type="caution">
    <text evidence="4">The sequence shown here is derived from an EMBL/GenBank/DDBJ whole genome shotgun (WGS) entry which is preliminary data.</text>
</comment>
<keyword evidence="1" id="KW-0238">DNA-binding</keyword>
<dbReference type="RefSeq" id="WP_267785387.1">
    <property type="nucleotide sequence ID" value="NZ_CP148043.1"/>
</dbReference>
<organism evidence="4 5">
    <name type="scientific">Morganella morganii</name>
    <name type="common">Proteus morganii</name>
    <dbReference type="NCBI Taxonomy" id="582"/>
    <lineage>
        <taxon>Bacteria</taxon>
        <taxon>Pseudomonadati</taxon>
        <taxon>Pseudomonadota</taxon>
        <taxon>Gammaproteobacteria</taxon>
        <taxon>Enterobacterales</taxon>
        <taxon>Morganellaceae</taxon>
        <taxon>Morganella</taxon>
    </lineage>
</organism>
<dbReference type="Proteomes" id="UP001076655">
    <property type="component" value="Unassembled WGS sequence"/>
</dbReference>
<dbReference type="PANTHER" id="PTHR46558:SF4">
    <property type="entry name" value="DNA-BIDING PHAGE PROTEIN"/>
    <property type="match status" value="1"/>
</dbReference>
<evidence type="ECO:0000259" key="2">
    <source>
        <dbReference type="PROSITE" id="PS50943"/>
    </source>
</evidence>
<feature type="domain" description="HTH cro/C1-type" evidence="2">
    <location>
        <begin position="20"/>
        <end position="74"/>
    </location>
</feature>
<dbReference type="Pfam" id="PF01381">
    <property type="entry name" value="HTH_3"/>
    <property type="match status" value="1"/>
</dbReference>